<dbReference type="InterPro" id="IPR000182">
    <property type="entry name" value="GNAT_dom"/>
</dbReference>
<dbReference type="EMBL" id="SRYW01000012">
    <property type="protein sequence ID" value="TGY33022.1"/>
    <property type="molecule type" value="Genomic_DNA"/>
</dbReference>
<dbReference type="InterPro" id="IPR051531">
    <property type="entry name" value="N-acetyltransferase"/>
</dbReference>
<dbReference type="Gene3D" id="3.40.630.30">
    <property type="match status" value="1"/>
</dbReference>
<dbReference type="PANTHER" id="PTHR43792">
    <property type="entry name" value="GNAT FAMILY, PUTATIVE (AFU_ORTHOLOGUE AFUA_3G00765)-RELATED-RELATED"/>
    <property type="match status" value="1"/>
</dbReference>
<dbReference type="AlphaFoldDB" id="A0A4S2CWW7"/>
<organism evidence="2 3">
    <name type="scientific">Stenotrophomonas maltophilia</name>
    <name type="common">Pseudomonas maltophilia</name>
    <name type="synonym">Xanthomonas maltophilia</name>
    <dbReference type="NCBI Taxonomy" id="40324"/>
    <lineage>
        <taxon>Bacteria</taxon>
        <taxon>Pseudomonadati</taxon>
        <taxon>Pseudomonadota</taxon>
        <taxon>Gammaproteobacteria</taxon>
        <taxon>Lysobacterales</taxon>
        <taxon>Lysobacteraceae</taxon>
        <taxon>Stenotrophomonas</taxon>
        <taxon>Stenotrophomonas maltophilia group</taxon>
    </lineage>
</organism>
<dbReference type="Proteomes" id="UP000306631">
    <property type="component" value="Unassembled WGS sequence"/>
</dbReference>
<name>A0A4S2CWW7_STEMA</name>
<dbReference type="OrthoDB" id="7852312at2"/>
<dbReference type="PANTHER" id="PTHR43792:SF13">
    <property type="entry name" value="ACETYLTRANSFERASE"/>
    <property type="match status" value="1"/>
</dbReference>
<keyword evidence="2" id="KW-0808">Transferase</keyword>
<evidence type="ECO:0000259" key="1">
    <source>
        <dbReference type="PROSITE" id="PS51186"/>
    </source>
</evidence>
<evidence type="ECO:0000313" key="2">
    <source>
        <dbReference type="EMBL" id="TGY33022.1"/>
    </source>
</evidence>
<dbReference type="InterPro" id="IPR016181">
    <property type="entry name" value="Acyl_CoA_acyltransferase"/>
</dbReference>
<dbReference type="SUPFAM" id="SSF55729">
    <property type="entry name" value="Acyl-CoA N-acyltransferases (Nat)"/>
    <property type="match status" value="1"/>
</dbReference>
<accession>A0A4S2CWW7</accession>
<dbReference type="Pfam" id="PF13302">
    <property type="entry name" value="Acetyltransf_3"/>
    <property type="match status" value="1"/>
</dbReference>
<dbReference type="CDD" id="cd04301">
    <property type="entry name" value="NAT_SF"/>
    <property type="match status" value="1"/>
</dbReference>
<gene>
    <name evidence="2" type="ORF">E5352_13905</name>
</gene>
<feature type="domain" description="N-acetyltransferase" evidence="1">
    <location>
        <begin position="1"/>
        <end position="154"/>
    </location>
</feature>
<sequence length="154" mass="16298">MILPVTATALRALHHDACQHPFDPGSALAPPEVLHLLAGLAACIEPAFVPAAWLILDDGQPVGLCSATRIPIDGDLNIGYGIAPDRQGRGITTRAIGELVRWCARDGRLRKLTAETAVDNIASQRVLARNGFLQVGHGMDADAGPVLCWALELP</sequence>
<comment type="caution">
    <text evidence="2">The sequence shown here is derived from an EMBL/GenBank/DDBJ whole genome shotgun (WGS) entry which is preliminary data.</text>
</comment>
<evidence type="ECO:0000313" key="3">
    <source>
        <dbReference type="Proteomes" id="UP000306631"/>
    </source>
</evidence>
<dbReference type="RefSeq" id="WP_136005891.1">
    <property type="nucleotide sequence ID" value="NZ_SRYW01000012.1"/>
</dbReference>
<dbReference type="GO" id="GO:0016747">
    <property type="term" value="F:acyltransferase activity, transferring groups other than amino-acyl groups"/>
    <property type="evidence" value="ECO:0007669"/>
    <property type="project" value="InterPro"/>
</dbReference>
<reference evidence="2 3" key="1">
    <citation type="submission" date="2019-04" db="EMBL/GenBank/DDBJ databases">
        <title>Microbes associate with the intestines of laboratory mice.</title>
        <authorList>
            <person name="Navarre W."/>
            <person name="Wong E."/>
            <person name="Huang K."/>
            <person name="Tropini C."/>
            <person name="Ng K."/>
            <person name="Yu B."/>
        </authorList>
    </citation>
    <scope>NUCLEOTIDE SEQUENCE [LARGE SCALE GENOMIC DNA]</scope>
    <source>
        <strain evidence="2 3">NM62_B4-13</strain>
    </source>
</reference>
<protein>
    <submittedName>
        <fullName evidence="2">N-acetyltransferase</fullName>
    </submittedName>
</protein>
<proteinExistence type="predicted"/>
<dbReference type="PROSITE" id="PS51186">
    <property type="entry name" value="GNAT"/>
    <property type="match status" value="1"/>
</dbReference>